<gene>
    <name evidence="1" type="ORF">FF011L_49270</name>
</gene>
<keyword evidence="2" id="KW-1185">Reference proteome</keyword>
<protein>
    <submittedName>
        <fullName evidence="1">Uncharacterized protein</fullName>
    </submittedName>
</protein>
<dbReference type="KEGG" id="rml:FF011L_49270"/>
<dbReference type="EMBL" id="CP036262">
    <property type="protein sequence ID" value="QDS96120.1"/>
    <property type="molecule type" value="Genomic_DNA"/>
</dbReference>
<dbReference type="AlphaFoldDB" id="A0A517MMM8"/>
<sequence>MGKFGFIALLLGMFSLAIGMVGYRYFEQQSWPEAFVNAAMLFSAMGSVGDPETEEANSAVCDALYCGLVFLFTAGLLVTPIDHRLLHVFYAGPGEGVSR</sequence>
<evidence type="ECO:0000313" key="2">
    <source>
        <dbReference type="Proteomes" id="UP000320672"/>
    </source>
</evidence>
<accession>A0A517MMM8</accession>
<name>A0A517MMM8_9BACT</name>
<reference evidence="1 2" key="1">
    <citation type="submission" date="2019-02" db="EMBL/GenBank/DDBJ databases">
        <title>Deep-cultivation of Planctomycetes and their phenomic and genomic characterization uncovers novel biology.</title>
        <authorList>
            <person name="Wiegand S."/>
            <person name="Jogler M."/>
            <person name="Boedeker C."/>
            <person name="Pinto D."/>
            <person name="Vollmers J."/>
            <person name="Rivas-Marin E."/>
            <person name="Kohn T."/>
            <person name="Peeters S.H."/>
            <person name="Heuer A."/>
            <person name="Rast P."/>
            <person name="Oberbeckmann S."/>
            <person name="Bunk B."/>
            <person name="Jeske O."/>
            <person name="Meyerdierks A."/>
            <person name="Storesund J.E."/>
            <person name="Kallscheuer N."/>
            <person name="Luecker S."/>
            <person name="Lage O.M."/>
            <person name="Pohl T."/>
            <person name="Merkel B.J."/>
            <person name="Hornburger P."/>
            <person name="Mueller R.-W."/>
            <person name="Bruemmer F."/>
            <person name="Labrenz M."/>
            <person name="Spormann A.M."/>
            <person name="Op den Camp H."/>
            <person name="Overmann J."/>
            <person name="Amann R."/>
            <person name="Jetten M.S.M."/>
            <person name="Mascher T."/>
            <person name="Medema M.H."/>
            <person name="Devos D.P."/>
            <person name="Kaster A.-K."/>
            <person name="Ovreas L."/>
            <person name="Rohde M."/>
            <person name="Galperin M.Y."/>
            <person name="Jogler C."/>
        </authorList>
    </citation>
    <scope>NUCLEOTIDE SEQUENCE [LARGE SCALE GENOMIC DNA]</scope>
    <source>
        <strain evidence="1 2">FF011L</strain>
    </source>
</reference>
<organism evidence="1 2">
    <name type="scientific">Roseimaritima multifibrata</name>
    <dbReference type="NCBI Taxonomy" id="1930274"/>
    <lineage>
        <taxon>Bacteria</taxon>
        <taxon>Pseudomonadati</taxon>
        <taxon>Planctomycetota</taxon>
        <taxon>Planctomycetia</taxon>
        <taxon>Pirellulales</taxon>
        <taxon>Pirellulaceae</taxon>
        <taxon>Roseimaritima</taxon>
    </lineage>
</organism>
<proteinExistence type="predicted"/>
<dbReference type="Proteomes" id="UP000320672">
    <property type="component" value="Chromosome"/>
</dbReference>
<evidence type="ECO:0000313" key="1">
    <source>
        <dbReference type="EMBL" id="QDS96120.1"/>
    </source>
</evidence>